<comment type="function">
    <text evidence="6">Methylates the ribose at the nucleotide 34 wobble position in the two leucyl isoacceptors tRNA(Leu)(CmAA) and tRNA(Leu)(cmnm5UmAA). Catalyzes the methyl transfer from S-adenosyl-L-methionine to the 2'-OH of the wobble nucleotide.</text>
</comment>
<feature type="domain" description="tRNA/rRNA methyltransferase SpoU type" evidence="7">
    <location>
        <begin position="2"/>
        <end position="142"/>
    </location>
</feature>
<comment type="caution">
    <text evidence="8">The sequence shown here is derived from an EMBL/GenBank/DDBJ whole genome shotgun (WGS) entry which is preliminary data.</text>
</comment>
<keyword evidence="9" id="KW-1185">Reference proteome</keyword>
<feature type="binding site" evidence="6">
    <location>
        <position position="130"/>
    </location>
    <ligand>
        <name>S-adenosyl-L-methionine</name>
        <dbReference type="ChEBI" id="CHEBI:59789"/>
    </ligand>
</feature>
<comment type="catalytic activity">
    <reaction evidence="6">
        <text>cytidine(34) in tRNA + S-adenosyl-L-methionine = 2'-O-methylcytidine(34) in tRNA + S-adenosyl-L-homocysteine + H(+)</text>
        <dbReference type="Rhea" id="RHEA:43084"/>
        <dbReference type="Rhea" id="RHEA-COMP:10331"/>
        <dbReference type="Rhea" id="RHEA-COMP:10332"/>
        <dbReference type="ChEBI" id="CHEBI:15378"/>
        <dbReference type="ChEBI" id="CHEBI:57856"/>
        <dbReference type="ChEBI" id="CHEBI:59789"/>
        <dbReference type="ChEBI" id="CHEBI:74495"/>
        <dbReference type="ChEBI" id="CHEBI:82748"/>
        <dbReference type="EC" id="2.1.1.207"/>
    </reaction>
</comment>
<evidence type="ECO:0000256" key="1">
    <source>
        <dbReference type="ARBA" id="ARBA00022490"/>
    </source>
</evidence>
<dbReference type="InterPro" id="IPR016914">
    <property type="entry name" value="TrmL"/>
</dbReference>
<evidence type="ECO:0000259" key="7">
    <source>
        <dbReference type="Pfam" id="PF00588"/>
    </source>
</evidence>
<dbReference type="Proteomes" id="UP001596111">
    <property type="component" value="Unassembled WGS sequence"/>
</dbReference>
<protein>
    <recommendedName>
        <fullName evidence="6">tRNA (cytidine(34)-2'-O)-methyltransferase</fullName>
        <ecNumber evidence="6">2.1.1.207</ecNumber>
    </recommendedName>
    <alternativeName>
        <fullName evidence="6">tRNA (cytidine/uridine-2'-O-)-methyltransferase TrmL</fullName>
    </alternativeName>
</protein>
<dbReference type="InterPro" id="IPR001537">
    <property type="entry name" value="SpoU_MeTrfase"/>
</dbReference>
<proteinExistence type="inferred from homology"/>
<evidence type="ECO:0000256" key="6">
    <source>
        <dbReference type="HAMAP-Rule" id="MF_01885"/>
    </source>
</evidence>
<keyword evidence="5 6" id="KW-0819">tRNA processing</keyword>
<dbReference type="GO" id="GO:0032259">
    <property type="term" value="P:methylation"/>
    <property type="evidence" value="ECO:0007669"/>
    <property type="project" value="UniProtKB-KW"/>
</dbReference>
<feature type="binding site" evidence="6">
    <location>
        <position position="100"/>
    </location>
    <ligand>
        <name>S-adenosyl-L-methionine</name>
        <dbReference type="ChEBI" id="CHEBI:59789"/>
    </ligand>
</feature>
<comment type="caution">
    <text evidence="6">Lacks conserved residue(s) required for the propagation of feature annotation.</text>
</comment>
<evidence type="ECO:0000256" key="3">
    <source>
        <dbReference type="ARBA" id="ARBA00022679"/>
    </source>
</evidence>
<comment type="subunit">
    <text evidence="6">Homodimer.</text>
</comment>
<evidence type="ECO:0000256" key="2">
    <source>
        <dbReference type="ARBA" id="ARBA00022603"/>
    </source>
</evidence>
<name>A0ABW0SZD0_9GAMM</name>
<comment type="catalytic activity">
    <reaction evidence="6">
        <text>5-carboxymethylaminomethyluridine(34) in tRNA(Leu) + S-adenosyl-L-methionine = 5-carboxymethylaminomethyl-2'-O-methyluridine(34) in tRNA(Leu) + S-adenosyl-L-homocysteine + H(+)</text>
        <dbReference type="Rhea" id="RHEA:43088"/>
        <dbReference type="Rhea" id="RHEA-COMP:10333"/>
        <dbReference type="Rhea" id="RHEA-COMP:10334"/>
        <dbReference type="ChEBI" id="CHEBI:15378"/>
        <dbReference type="ChEBI" id="CHEBI:57856"/>
        <dbReference type="ChEBI" id="CHEBI:59789"/>
        <dbReference type="ChEBI" id="CHEBI:74508"/>
        <dbReference type="ChEBI" id="CHEBI:74511"/>
        <dbReference type="EC" id="2.1.1.207"/>
    </reaction>
</comment>
<feature type="binding site" evidence="6">
    <location>
        <position position="122"/>
    </location>
    <ligand>
        <name>S-adenosyl-L-methionine</name>
        <dbReference type="ChEBI" id="CHEBI:59789"/>
    </ligand>
</feature>
<keyword evidence="3 6" id="KW-0808">Transferase</keyword>
<accession>A0ABW0SZD0</accession>
<gene>
    <name evidence="6 8" type="primary">trmL</name>
    <name evidence="8" type="ORF">ACFPPB_14290</name>
</gene>
<dbReference type="NCBIfam" id="TIGR00185">
    <property type="entry name" value="tRNA_yibK_trmL"/>
    <property type="match status" value="1"/>
</dbReference>
<evidence type="ECO:0000256" key="4">
    <source>
        <dbReference type="ARBA" id="ARBA00022691"/>
    </source>
</evidence>
<reference evidence="9" key="1">
    <citation type="journal article" date="2019" name="Int. J. Syst. Evol. Microbiol.">
        <title>The Global Catalogue of Microorganisms (GCM) 10K type strain sequencing project: providing services to taxonomists for standard genome sequencing and annotation.</title>
        <authorList>
            <consortium name="The Broad Institute Genomics Platform"/>
            <consortium name="The Broad Institute Genome Sequencing Center for Infectious Disease"/>
            <person name="Wu L."/>
            <person name="Ma J."/>
        </authorList>
    </citation>
    <scope>NUCLEOTIDE SEQUENCE [LARGE SCALE GENOMIC DNA]</scope>
    <source>
        <strain evidence="9">CGMCC 1.13587</strain>
    </source>
</reference>
<dbReference type="PANTHER" id="PTHR42971">
    <property type="entry name" value="TRNA (CYTIDINE(34)-2'-O)-METHYLTRANSFERASE"/>
    <property type="match status" value="1"/>
</dbReference>
<evidence type="ECO:0000313" key="9">
    <source>
        <dbReference type="Proteomes" id="UP001596111"/>
    </source>
</evidence>
<comment type="similarity">
    <text evidence="6">Belongs to the class IV-like SAM-binding methyltransferase superfamily. RNA methyltransferase TrmH family. TrmL subfamily.</text>
</comment>
<dbReference type="EC" id="2.1.1.207" evidence="6"/>
<comment type="subcellular location">
    <subcellularLocation>
        <location evidence="6">Cytoplasm</location>
    </subcellularLocation>
</comment>
<dbReference type="PANTHER" id="PTHR42971:SF1">
    <property type="entry name" value="TRNA (CYTIDINE(34)-2'-O)-METHYLTRANSFERASE"/>
    <property type="match status" value="1"/>
</dbReference>
<dbReference type="InterPro" id="IPR029026">
    <property type="entry name" value="tRNA_m1G_MTases_N"/>
</dbReference>
<dbReference type="GO" id="GO:0008168">
    <property type="term" value="F:methyltransferase activity"/>
    <property type="evidence" value="ECO:0007669"/>
    <property type="project" value="UniProtKB-KW"/>
</dbReference>
<keyword evidence="4 6" id="KW-0949">S-adenosyl-L-methionine</keyword>
<dbReference type="CDD" id="cd18094">
    <property type="entry name" value="SpoU-like_TrmL"/>
    <property type="match status" value="1"/>
</dbReference>
<evidence type="ECO:0000256" key="5">
    <source>
        <dbReference type="ARBA" id="ARBA00022694"/>
    </source>
</evidence>
<sequence length="157" mass="17112">MLHVILFRPEIPPNTGNVIRLCANTGAALHLIRPLGFELDDARLRRAGLDYHEYARVAVHDDLARCLVTIGTPRVFAFTTRGQVAHVDARFADGDALLFGCETAGLPGDVLDTIPAAQRLRLPMRPDSRSLNLSNTVAVAVYEAWRQLGFAGAAQNP</sequence>
<dbReference type="PIRSF" id="PIRSF029256">
    <property type="entry name" value="SpoU_TrmH_prd"/>
    <property type="match status" value="1"/>
</dbReference>
<dbReference type="EMBL" id="JBHSNG010000016">
    <property type="protein sequence ID" value="MFC5582288.1"/>
    <property type="molecule type" value="Genomic_DNA"/>
</dbReference>
<keyword evidence="1 6" id="KW-0963">Cytoplasm</keyword>
<dbReference type="InterPro" id="IPR029028">
    <property type="entry name" value="Alpha/beta_knot_MTases"/>
</dbReference>
<keyword evidence="2 6" id="KW-0489">Methyltransferase</keyword>
<dbReference type="Pfam" id="PF00588">
    <property type="entry name" value="SpoU_methylase"/>
    <property type="match status" value="1"/>
</dbReference>
<dbReference type="Gene3D" id="3.40.1280.10">
    <property type="match status" value="1"/>
</dbReference>
<organism evidence="8 9">
    <name type="scientific">Rhodanobacter terrae</name>
    <dbReference type="NCBI Taxonomy" id="418647"/>
    <lineage>
        <taxon>Bacteria</taxon>
        <taxon>Pseudomonadati</taxon>
        <taxon>Pseudomonadota</taxon>
        <taxon>Gammaproteobacteria</taxon>
        <taxon>Lysobacterales</taxon>
        <taxon>Rhodanobacteraceae</taxon>
        <taxon>Rhodanobacter</taxon>
    </lineage>
</organism>
<dbReference type="HAMAP" id="MF_01885">
    <property type="entry name" value="tRNA_methyltr_TrmL"/>
    <property type="match status" value="1"/>
</dbReference>
<dbReference type="RefSeq" id="WP_377328226.1">
    <property type="nucleotide sequence ID" value="NZ_JBHSNG010000016.1"/>
</dbReference>
<dbReference type="SUPFAM" id="SSF75217">
    <property type="entry name" value="alpha/beta knot"/>
    <property type="match status" value="1"/>
</dbReference>
<evidence type="ECO:0000313" key="8">
    <source>
        <dbReference type="EMBL" id="MFC5582288.1"/>
    </source>
</evidence>